<evidence type="ECO:0000256" key="8">
    <source>
        <dbReference type="SAM" id="SignalP"/>
    </source>
</evidence>
<keyword evidence="8" id="KW-0732">Signal</keyword>
<dbReference type="InterPro" id="IPR023352">
    <property type="entry name" value="MAPEG-like_dom_sf"/>
</dbReference>
<dbReference type="InterPro" id="IPR050997">
    <property type="entry name" value="MAPEG"/>
</dbReference>
<accession>A0AAV7WXV4</accession>
<organism evidence="9 10">
    <name type="scientific">Pleurodeles waltl</name>
    <name type="common">Iberian ribbed newt</name>
    <dbReference type="NCBI Taxonomy" id="8319"/>
    <lineage>
        <taxon>Eukaryota</taxon>
        <taxon>Metazoa</taxon>
        <taxon>Chordata</taxon>
        <taxon>Craniata</taxon>
        <taxon>Vertebrata</taxon>
        <taxon>Euteleostomi</taxon>
        <taxon>Amphibia</taxon>
        <taxon>Batrachia</taxon>
        <taxon>Caudata</taxon>
        <taxon>Salamandroidea</taxon>
        <taxon>Salamandridae</taxon>
        <taxon>Pleurodelinae</taxon>
        <taxon>Pleurodeles</taxon>
    </lineage>
</organism>
<dbReference type="InterPro" id="IPR001129">
    <property type="entry name" value="Membr-assoc_MAPEG"/>
</dbReference>
<evidence type="ECO:0000313" key="10">
    <source>
        <dbReference type="Proteomes" id="UP001066276"/>
    </source>
</evidence>
<evidence type="ECO:0000256" key="2">
    <source>
        <dbReference type="ARBA" id="ARBA00022692"/>
    </source>
</evidence>
<comment type="caution">
    <text evidence="9">The sequence shown here is derived from an EMBL/GenBank/DDBJ whole genome shotgun (WGS) entry which is preliminary data.</text>
</comment>
<reference evidence="9" key="1">
    <citation type="journal article" date="2022" name="bioRxiv">
        <title>Sequencing and chromosome-scale assembly of the giantPleurodeles waltlgenome.</title>
        <authorList>
            <person name="Brown T."/>
            <person name="Elewa A."/>
            <person name="Iarovenko S."/>
            <person name="Subramanian E."/>
            <person name="Araus A.J."/>
            <person name="Petzold A."/>
            <person name="Susuki M."/>
            <person name="Suzuki K.-i.T."/>
            <person name="Hayashi T."/>
            <person name="Toyoda A."/>
            <person name="Oliveira C."/>
            <person name="Osipova E."/>
            <person name="Leigh N.D."/>
            <person name="Simon A."/>
            <person name="Yun M.H."/>
        </authorList>
    </citation>
    <scope>NUCLEOTIDE SEQUENCE</scope>
    <source>
        <strain evidence="9">20211129_DDA</strain>
        <tissue evidence="9">Liver</tissue>
    </source>
</reference>
<proteinExistence type="predicted"/>
<dbReference type="Proteomes" id="UP001066276">
    <property type="component" value="Chromosome 1_1"/>
</dbReference>
<dbReference type="Pfam" id="PF01124">
    <property type="entry name" value="MAPEG"/>
    <property type="match status" value="1"/>
</dbReference>
<dbReference type="PANTHER" id="PTHR10250">
    <property type="entry name" value="MICROSOMAL GLUTATHIONE S-TRANSFERASE"/>
    <property type="match status" value="1"/>
</dbReference>
<keyword evidence="5 7" id="KW-1133">Transmembrane helix</keyword>
<dbReference type="GO" id="GO:0005635">
    <property type="term" value="C:nuclear envelope"/>
    <property type="evidence" value="ECO:0007669"/>
    <property type="project" value="TreeGrafter"/>
</dbReference>
<evidence type="ECO:0000256" key="7">
    <source>
        <dbReference type="SAM" id="Phobius"/>
    </source>
</evidence>
<name>A0AAV7WXV4_PLEWA</name>
<dbReference type="FunFam" id="1.20.120.550:FF:000003">
    <property type="entry name" value="Leukotriene C4 synthase"/>
    <property type="match status" value="1"/>
</dbReference>
<evidence type="ECO:0000256" key="3">
    <source>
        <dbReference type="ARBA" id="ARBA00022751"/>
    </source>
</evidence>
<keyword evidence="2 7" id="KW-0812">Transmembrane</keyword>
<feature type="transmembrane region" description="Helical" evidence="7">
    <location>
        <begin position="108"/>
        <end position="131"/>
    </location>
</feature>
<dbReference type="GO" id="GO:0005789">
    <property type="term" value="C:endoplasmic reticulum membrane"/>
    <property type="evidence" value="ECO:0007669"/>
    <property type="project" value="UniProtKB-SubCell"/>
</dbReference>
<feature type="chain" id="PRO_5043764981" description="Microsomal glutathione S-transferase 2" evidence="8">
    <location>
        <begin position="17"/>
        <end position="147"/>
    </location>
</feature>
<dbReference type="GO" id="GO:0004602">
    <property type="term" value="F:glutathione peroxidase activity"/>
    <property type="evidence" value="ECO:0007669"/>
    <property type="project" value="TreeGrafter"/>
</dbReference>
<gene>
    <name evidence="9" type="ORF">NDU88_005297</name>
</gene>
<dbReference type="EMBL" id="JANPWB010000001">
    <property type="protein sequence ID" value="KAJ1217706.1"/>
    <property type="molecule type" value="Genomic_DNA"/>
</dbReference>
<evidence type="ECO:0000256" key="6">
    <source>
        <dbReference type="ARBA" id="ARBA00023136"/>
    </source>
</evidence>
<dbReference type="AlphaFoldDB" id="A0AAV7WXV4"/>
<dbReference type="PANTHER" id="PTHR10250:SF13">
    <property type="entry name" value="MICROSOMAL GLUTATHIONE S-TRANSFERASE 2"/>
    <property type="match status" value="1"/>
</dbReference>
<dbReference type="InterPro" id="IPR001446">
    <property type="entry name" value="5_LipOase_AP"/>
</dbReference>
<dbReference type="GO" id="GO:0004364">
    <property type="term" value="F:glutathione transferase activity"/>
    <property type="evidence" value="ECO:0007669"/>
    <property type="project" value="TreeGrafter"/>
</dbReference>
<sequence length="147" mass="16542">MAGDSILLAAVSLLSACQQGFFAKMVGSSRMKHKIMPPAVNGPPEFERTFRAQQNCVEFYPVFLVALWTAGLFLSQELASLLGFFYIFARHRYFFGYAESAKGRIPGFYMSLIALFCLLVMAIAGITNGVLDKYLDINMLKKIRRMF</sequence>
<protein>
    <recommendedName>
        <fullName evidence="11">Microsomal glutathione S-transferase 2</fullName>
    </recommendedName>
</protein>
<evidence type="ECO:0000256" key="1">
    <source>
        <dbReference type="ARBA" id="ARBA00004477"/>
    </source>
</evidence>
<feature type="signal peptide" evidence="8">
    <location>
        <begin position="1"/>
        <end position="16"/>
    </location>
</feature>
<keyword evidence="3" id="KW-0434">Leukotriene biosynthesis</keyword>
<dbReference type="PRINTS" id="PR00488">
    <property type="entry name" value="5LPOXGNASEAP"/>
</dbReference>
<keyword evidence="4" id="KW-0256">Endoplasmic reticulum</keyword>
<keyword evidence="6 7" id="KW-0472">Membrane</keyword>
<evidence type="ECO:0000313" key="9">
    <source>
        <dbReference type="EMBL" id="KAJ1217706.1"/>
    </source>
</evidence>
<evidence type="ECO:0008006" key="11">
    <source>
        <dbReference type="Google" id="ProtNLM"/>
    </source>
</evidence>
<evidence type="ECO:0000256" key="5">
    <source>
        <dbReference type="ARBA" id="ARBA00022989"/>
    </source>
</evidence>
<comment type="subcellular location">
    <subcellularLocation>
        <location evidence="1">Endoplasmic reticulum membrane</location>
        <topology evidence="1">Multi-pass membrane protein</topology>
    </subcellularLocation>
</comment>
<dbReference type="Gene3D" id="1.20.120.550">
    <property type="entry name" value="Membrane associated eicosanoid/glutathione metabolism-like domain"/>
    <property type="match status" value="1"/>
</dbReference>
<dbReference type="GO" id="GO:0004464">
    <property type="term" value="F:leukotriene-C4 synthase activity"/>
    <property type="evidence" value="ECO:0007669"/>
    <property type="project" value="TreeGrafter"/>
</dbReference>
<dbReference type="GO" id="GO:0019370">
    <property type="term" value="P:leukotriene biosynthetic process"/>
    <property type="evidence" value="ECO:0007669"/>
    <property type="project" value="UniProtKB-KW"/>
</dbReference>
<dbReference type="GO" id="GO:0008047">
    <property type="term" value="F:enzyme activator activity"/>
    <property type="evidence" value="ECO:0007669"/>
    <property type="project" value="InterPro"/>
</dbReference>
<feature type="transmembrane region" description="Helical" evidence="7">
    <location>
        <begin position="59"/>
        <end position="88"/>
    </location>
</feature>
<keyword evidence="10" id="KW-1185">Reference proteome</keyword>
<evidence type="ECO:0000256" key="4">
    <source>
        <dbReference type="ARBA" id="ARBA00022824"/>
    </source>
</evidence>
<dbReference type="SUPFAM" id="SSF161084">
    <property type="entry name" value="MAPEG domain-like"/>
    <property type="match status" value="1"/>
</dbReference>